<dbReference type="InterPro" id="IPR036770">
    <property type="entry name" value="Ankyrin_rpt-contain_sf"/>
</dbReference>
<dbReference type="SUPFAM" id="SSF48403">
    <property type="entry name" value="Ankyrin repeat"/>
    <property type="match status" value="1"/>
</dbReference>
<keyword evidence="2" id="KW-1185">Reference proteome</keyword>
<proteinExistence type="predicted"/>
<gene>
    <name evidence="1" type="ORF">Fadolivirus_1_609</name>
</gene>
<evidence type="ECO:0000313" key="2">
    <source>
        <dbReference type="Proteomes" id="UP001162001"/>
    </source>
</evidence>
<sequence length="867" mass="102610">MNNKYLYHIHSIYADRNSKIKEILLNDNIDEFCKNYGTETDIFNDFNIRCRSDNNCKNISPIECILQYNNGKIAEYTMKQYGMSFQGFVSLIILLRTRKNKIKYETNKKLFFKAMLYSKLSKNQASYIIKRLFTLNDWDLIDFFHMYGYRTNEINSIVKNITENKITKLIDYGYKFNASSLIKMMTINVIPLSKIETIGLNREIINDNNNREYLLKIYEKNSIEYTNYLESNGFIINEDCLNSAVNGYNFNVIMNILNNTDYKLTDTHIHKLLFIPQNTRKRDKKVTRRFRSRWRIIKSYTQVGNAIHNIDNYDDHMLEIIKNYISEKQLEIVKKKINIIMPKIIYGYAFKLYEFLKEKYLYNTEIKKQLLDRLIVDIISHDNIDILKKIIEYKIINQIDISCHPEYMNYALRYNSSKLIDYFNNDLKMVCNIGITRYIKYSYNTNKETLIKNLEKIEYPIENLMETITKKCSPSIIKYLIDKGYKIPNTTIDTFISNKHYDLANFLLENGVKLNKKGLIDRIIKKIFNTHSYRDKTFTVSQINYLIKLGGTATTKSSNILAEYGVYNGVIHLYTKFGLKPEKESIIRNLTRWGRYYGNKTNNQTSLIKYLDYIIDVMGIKLFDGMDEKDVSMIIDRRISDNNTDILSYIIDKTGYKLKSYHLENALDYNDNIKILEFFKNQGVEITKSLLIMSITRVHSKCATYIYDKYKFEITLKDVHNMIVINNIYKEGLKLLDNLIKLQFTPYTVKLLIDNYLNKWDYSIIEYVLLNVNKITQLSYDKVMESNIDKLKSSLRKYINDNICSIVEYEPAEDELVDQHLLIANNRHEYDDSDNSDDDMNENDKYIKKVVNEVDVIIDEDLEEAEI</sequence>
<organism evidence="1 2">
    <name type="scientific">Fadolivirus FV1/VV64</name>
    <dbReference type="NCBI Taxonomy" id="3070911"/>
    <lineage>
        <taxon>Viruses</taxon>
        <taxon>Varidnaviria</taxon>
        <taxon>Bamfordvirae</taxon>
        <taxon>Nucleocytoviricota</taxon>
        <taxon>Megaviricetes</taxon>
        <taxon>Imitervirales</taxon>
        <taxon>Mimiviridae</taxon>
        <taxon>Klosneuvirinae</taxon>
        <taxon>Fadolivirus</taxon>
        <taxon>Fadolivirus algeromassiliense</taxon>
    </lineage>
</organism>
<evidence type="ECO:0000313" key="1">
    <source>
        <dbReference type="EMBL" id="QKF94067.1"/>
    </source>
</evidence>
<dbReference type="Proteomes" id="UP001162001">
    <property type="component" value="Segment"/>
</dbReference>
<reference evidence="1 2" key="1">
    <citation type="submission" date="2020-04" db="EMBL/GenBank/DDBJ databases">
        <title>Advantages and limits of metagenomic assembly and binning of a giant virus.</title>
        <authorList>
            <person name="Schulz F."/>
            <person name="Andreani J."/>
            <person name="Francis R."/>
            <person name="Boudjemaa H."/>
            <person name="Bou Khalil J.Y."/>
            <person name="Lee J."/>
            <person name="La Scola B."/>
            <person name="Woyke T."/>
        </authorList>
    </citation>
    <scope>NUCLEOTIDE SEQUENCE [LARGE SCALE GENOMIC DNA]</scope>
    <source>
        <strain evidence="1 2">FV1/VV64</strain>
    </source>
</reference>
<name>A0A7D3QUE3_9VIRU</name>
<dbReference type="EMBL" id="MT418680">
    <property type="protein sequence ID" value="QKF94067.1"/>
    <property type="molecule type" value="Genomic_DNA"/>
</dbReference>
<protein>
    <submittedName>
        <fullName evidence="1">Ankyrin repeat domain-containing protein</fullName>
    </submittedName>
</protein>
<accession>A0A7D3QUE3</accession>